<name>A0A378VYN7_NEIGO</name>
<dbReference type="Pfam" id="PF01695">
    <property type="entry name" value="IstB_IS21"/>
    <property type="match status" value="1"/>
</dbReference>
<dbReference type="AlphaFoldDB" id="A0A378VYN7"/>
<dbReference type="EMBL" id="UGRI01000001">
    <property type="protein sequence ID" value="SUA24130.1"/>
    <property type="molecule type" value="Genomic_DNA"/>
</dbReference>
<gene>
    <name evidence="2" type="primary">dnaC_3</name>
    <name evidence="2" type="ORF">NCTC11421_02121</name>
</gene>
<proteinExistence type="predicted"/>
<dbReference type="InterPro" id="IPR002611">
    <property type="entry name" value="IstB_ATP-bd"/>
</dbReference>
<reference evidence="2" key="1">
    <citation type="submission" date="2018-06" db="EMBL/GenBank/DDBJ databases">
        <authorList>
            <consortium name="Pathogen Informatics"/>
            <person name="Doyle S."/>
        </authorList>
    </citation>
    <scope>NUCLEOTIDE SEQUENCE [LARGE SCALE GENOMIC DNA]</scope>
    <source>
        <strain evidence="2">NCTC11421</strain>
    </source>
</reference>
<sequence length="260" mass="28004">MALRNASDFLGAYGGGVRVERRQCAEHGGYAAKSVLRGVWTGCPACRKLEAADEMAAYAETLRREAMRDALEKRIGRSGIAPRFRNCRIENYAVSDSIPGMARAKAAAAEYAANFADVLQTGRSMIFSGRRGTGKNHLACGIAREVIAAGKSALVITVGDMLRTVKDSFGGGGGEAGAVGVFVKPDLLVLDEFGAGSLSETDGRILFSVVNARYERLMPMLVLTNLTAEAFRENTDARIRDRLRDGGGKLIPFDWESYRA</sequence>
<dbReference type="PANTHER" id="PTHR30050:SF4">
    <property type="entry name" value="ATP-BINDING PROTEIN RV3427C IN INSERTION SEQUENCE-RELATED"/>
    <property type="match status" value="1"/>
</dbReference>
<dbReference type="InterPro" id="IPR027417">
    <property type="entry name" value="P-loop_NTPase"/>
</dbReference>
<dbReference type="GO" id="GO:0005524">
    <property type="term" value="F:ATP binding"/>
    <property type="evidence" value="ECO:0007669"/>
    <property type="project" value="InterPro"/>
</dbReference>
<dbReference type="GO" id="GO:0006260">
    <property type="term" value="P:DNA replication"/>
    <property type="evidence" value="ECO:0007669"/>
    <property type="project" value="TreeGrafter"/>
</dbReference>
<accession>A0A378VYN7</accession>
<dbReference type="CDD" id="cd00009">
    <property type="entry name" value="AAA"/>
    <property type="match status" value="1"/>
</dbReference>
<dbReference type="SUPFAM" id="SSF52540">
    <property type="entry name" value="P-loop containing nucleoside triphosphate hydrolases"/>
    <property type="match status" value="1"/>
</dbReference>
<organism evidence="2">
    <name type="scientific">Neisseria gonorrhoeae</name>
    <dbReference type="NCBI Taxonomy" id="485"/>
    <lineage>
        <taxon>Bacteria</taxon>
        <taxon>Pseudomonadati</taxon>
        <taxon>Pseudomonadota</taxon>
        <taxon>Betaproteobacteria</taxon>
        <taxon>Neisseriales</taxon>
        <taxon>Neisseriaceae</taxon>
        <taxon>Neisseria</taxon>
    </lineage>
</organism>
<dbReference type="RefSeq" id="WP_050156017.1">
    <property type="nucleotide sequence ID" value="NZ_CFLE01000059.1"/>
</dbReference>
<dbReference type="Gene3D" id="3.40.50.300">
    <property type="entry name" value="P-loop containing nucleotide triphosphate hydrolases"/>
    <property type="match status" value="1"/>
</dbReference>
<feature type="domain" description="IstB-like ATP-binding" evidence="1">
    <location>
        <begin position="120"/>
        <end position="231"/>
    </location>
</feature>
<protein>
    <submittedName>
        <fullName evidence="2">Chromosomal replication initiator protein dnaA</fullName>
    </submittedName>
</protein>
<evidence type="ECO:0000313" key="2">
    <source>
        <dbReference type="EMBL" id="SUA24130.1"/>
    </source>
</evidence>
<dbReference type="PANTHER" id="PTHR30050">
    <property type="entry name" value="CHROMOSOMAL REPLICATION INITIATOR PROTEIN DNAA"/>
    <property type="match status" value="1"/>
</dbReference>
<evidence type="ECO:0000259" key="1">
    <source>
        <dbReference type="Pfam" id="PF01695"/>
    </source>
</evidence>